<dbReference type="GO" id="GO:0051301">
    <property type="term" value="P:cell division"/>
    <property type="evidence" value="ECO:0007669"/>
    <property type="project" value="UniProtKB-KW"/>
</dbReference>
<dbReference type="Proteomes" id="UP000595140">
    <property type="component" value="Unassembled WGS sequence"/>
</dbReference>
<dbReference type="Pfam" id="PF00134">
    <property type="entry name" value="Cyclin_N"/>
    <property type="match status" value="1"/>
</dbReference>
<dbReference type="SMART" id="SM01332">
    <property type="entry name" value="Cyclin_C"/>
    <property type="match status" value="1"/>
</dbReference>
<evidence type="ECO:0000313" key="9">
    <source>
        <dbReference type="Proteomes" id="UP000595140"/>
    </source>
</evidence>
<proteinExistence type="inferred from homology"/>
<dbReference type="InterPro" id="IPR004367">
    <property type="entry name" value="Cyclin_C-dom"/>
</dbReference>
<name>A0A484LCF4_9ASTE</name>
<evidence type="ECO:0000256" key="2">
    <source>
        <dbReference type="ARBA" id="ARBA00022618"/>
    </source>
</evidence>
<dbReference type="FunFam" id="1.10.472.10:FF:000040">
    <property type="entry name" value="D6-type cyclin"/>
    <property type="match status" value="1"/>
</dbReference>
<dbReference type="OrthoDB" id="5590282at2759"/>
<keyword evidence="6" id="KW-0732">Signal</keyword>
<dbReference type="InterPro" id="IPR006671">
    <property type="entry name" value="Cyclin_N"/>
</dbReference>
<dbReference type="PANTHER" id="PTHR10177">
    <property type="entry name" value="CYCLINS"/>
    <property type="match status" value="1"/>
</dbReference>
<sequence length="211" mass="23147">MMQLLAVACLSLAAKMEETEVPLSLDLQVGDSKFVFEGRTIQRMELLVLSTLKWRMQAVTPFSFIDYYLKKVNGDQMASSSSVLKCTELILSTLKGINFIEFRSSEIAAAAVAISVAVETEAGDSERVISSLTHHIQKERVMRCMESMRELSSHSSFLTAQRTLLLSVPHSPIGVLDAGACLSYATDESGVGQCEDPLPNSPVTKRRKLEG</sequence>
<organism evidence="8 9">
    <name type="scientific">Cuscuta campestris</name>
    <dbReference type="NCBI Taxonomy" id="132261"/>
    <lineage>
        <taxon>Eukaryota</taxon>
        <taxon>Viridiplantae</taxon>
        <taxon>Streptophyta</taxon>
        <taxon>Embryophyta</taxon>
        <taxon>Tracheophyta</taxon>
        <taxon>Spermatophyta</taxon>
        <taxon>Magnoliopsida</taxon>
        <taxon>eudicotyledons</taxon>
        <taxon>Gunneridae</taxon>
        <taxon>Pentapetalae</taxon>
        <taxon>asterids</taxon>
        <taxon>lamiids</taxon>
        <taxon>Solanales</taxon>
        <taxon>Convolvulaceae</taxon>
        <taxon>Cuscuteae</taxon>
        <taxon>Cuscuta</taxon>
        <taxon>Cuscuta subgen. Grammica</taxon>
        <taxon>Cuscuta sect. Cleistogrammica</taxon>
    </lineage>
</organism>
<reference evidence="8 9" key="1">
    <citation type="submission" date="2018-04" db="EMBL/GenBank/DDBJ databases">
        <authorList>
            <person name="Vogel A."/>
        </authorList>
    </citation>
    <scope>NUCLEOTIDE SEQUENCE [LARGE SCALE GENOMIC DNA]</scope>
</reference>
<comment type="similarity">
    <text evidence="1">Belongs to the cyclin family. Cyclin D subfamily.</text>
</comment>
<dbReference type="Gene3D" id="1.10.472.10">
    <property type="entry name" value="Cyclin-like"/>
    <property type="match status" value="2"/>
</dbReference>
<feature type="region of interest" description="Disordered" evidence="5">
    <location>
        <begin position="188"/>
        <end position="211"/>
    </location>
</feature>
<evidence type="ECO:0000256" key="5">
    <source>
        <dbReference type="SAM" id="MobiDB-lite"/>
    </source>
</evidence>
<evidence type="ECO:0000256" key="3">
    <source>
        <dbReference type="ARBA" id="ARBA00023127"/>
    </source>
</evidence>
<dbReference type="InterPro" id="IPR036915">
    <property type="entry name" value="Cyclin-like_sf"/>
</dbReference>
<accession>A0A484LCF4</accession>
<evidence type="ECO:0000256" key="4">
    <source>
        <dbReference type="ARBA" id="ARBA00023306"/>
    </source>
</evidence>
<feature type="signal peptide" evidence="6">
    <location>
        <begin position="1"/>
        <end position="16"/>
    </location>
</feature>
<evidence type="ECO:0000259" key="7">
    <source>
        <dbReference type="SMART" id="SM01332"/>
    </source>
</evidence>
<dbReference type="EMBL" id="OOIL02001327">
    <property type="protein sequence ID" value="VFQ74235.1"/>
    <property type="molecule type" value="Genomic_DNA"/>
</dbReference>
<gene>
    <name evidence="8" type="ORF">CCAM_LOCUS16011</name>
</gene>
<evidence type="ECO:0000256" key="1">
    <source>
        <dbReference type="ARBA" id="ARBA00009065"/>
    </source>
</evidence>
<dbReference type="AlphaFoldDB" id="A0A484LCF4"/>
<dbReference type="Pfam" id="PF02984">
    <property type="entry name" value="Cyclin_C"/>
    <property type="match status" value="1"/>
</dbReference>
<keyword evidence="9" id="KW-1185">Reference proteome</keyword>
<feature type="domain" description="Cyclin C-terminal" evidence="7">
    <location>
        <begin position="59"/>
        <end position="184"/>
    </location>
</feature>
<keyword evidence="2" id="KW-0132">Cell division</keyword>
<protein>
    <recommendedName>
        <fullName evidence="7">Cyclin C-terminal domain-containing protein</fullName>
    </recommendedName>
</protein>
<evidence type="ECO:0000313" key="8">
    <source>
        <dbReference type="EMBL" id="VFQ74235.1"/>
    </source>
</evidence>
<dbReference type="InterPro" id="IPR039361">
    <property type="entry name" value="Cyclin"/>
</dbReference>
<keyword evidence="4" id="KW-0131">Cell cycle</keyword>
<feature type="chain" id="PRO_5019858398" description="Cyclin C-terminal domain-containing protein" evidence="6">
    <location>
        <begin position="17"/>
        <end position="211"/>
    </location>
</feature>
<dbReference type="SUPFAM" id="SSF47954">
    <property type="entry name" value="Cyclin-like"/>
    <property type="match status" value="2"/>
</dbReference>
<evidence type="ECO:0000256" key="6">
    <source>
        <dbReference type="SAM" id="SignalP"/>
    </source>
</evidence>
<keyword evidence="3" id="KW-0195">Cyclin</keyword>